<accession>A0AAN7AXG6</accession>
<dbReference type="Proteomes" id="UP001303160">
    <property type="component" value="Unassembled WGS sequence"/>
</dbReference>
<feature type="chain" id="PRO_5042982831" evidence="1">
    <location>
        <begin position="21"/>
        <end position="143"/>
    </location>
</feature>
<evidence type="ECO:0000313" key="2">
    <source>
        <dbReference type="EMBL" id="KAK4202072.1"/>
    </source>
</evidence>
<organism evidence="2 3">
    <name type="scientific">Triangularia verruculosa</name>
    <dbReference type="NCBI Taxonomy" id="2587418"/>
    <lineage>
        <taxon>Eukaryota</taxon>
        <taxon>Fungi</taxon>
        <taxon>Dikarya</taxon>
        <taxon>Ascomycota</taxon>
        <taxon>Pezizomycotina</taxon>
        <taxon>Sordariomycetes</taxon>
        <taxon>Sordariomycetidae</taxon>
        <taxon>Sordariales</taxon>
        <taxon>Podosporaceae</taxon>
        <taxon>Triangularia</taxon>
    </lineage>
</organism>
<keyword evidence="1" id="KW-0732">Signal</keyword>
<evidence type="ECO:0000313" key="3">
    <source>
        <dbReference type="Proteomes" id="UP001303160"/>
    </source>
</evidence>
<dbReference type="AlphaFoldDB" id="A0AAN7AXG6"/>
<feature type="signal peptide" evidence="1">
    <location>
        <begin position="1"/>
        <end position="20"/>
    </location>
</feature>
<protein>
    <submittedName>
        <fullName evidence="2">Uncharacterized protein</fullName>
    </submittedName>
</protein>
<dbReference type="PANTHER" id="PTHR35605:SF1">
    <property type="entry name" value="ECP2 EFFECTOR PROTEIN DOMAIN-CONTAINING PROTEIN-RELATED"/>
    <property type="match status" value="1"/>
</dbReference>
<reference evidence="2" key="2">
    <citation type="submission" date="2023-05" db="EMBL/GenBank/DDBJ databases">
        <authorList>
            <consortium name="Lawrence Berkeley National Laboratory"/>
            <person name="Steindorff A."/>
            <person name="Hensen N."/>
            <person name="Bonometti L."/>
            <person name="Westerberg I."/>
            <person name="Brannstrom I.O."/>
            <person name="Guillou S."/>
            <person name="Cros-Aarteil S."/>
            <person name="Calhoun S."/>
            <person name="Haridas S."/>
            <person name="Kuo A."/>
            <person name="Mondo S."/>
            <person name="Pangilinan J."/>
            <person name="Riley R."/>
            <person name="Labutti K."/>
            <person name="Andreopoulos B."/>
            <person name="Lipzen A."/>
            <person name="Chen C."/>
            <person name="Yanf M."/>
            <person name="Daum C."/>
            <person name="Ng V."/>
            <person name="Clum A."/>
            <person name="Ohm R."/>
            <person name="Martin F."/>
            <person name="Silar P."/>
            <person name="Natvig D."/>
            <person name="Lalanne C."/>
            <person name="Gautier V."/>
            <person name="Ament-Velasquez S.L."/>
            <person name="Kruys A."/>
            <person name="Hutchinson M.I."/>
            <person name="Powell A.J."/>
            <person name="Barry K."/>
            <person name="Miller A.N."/>
            <person name="Grigoriev I.V."/>
            <person name="Debuchy R."/>
            <person name="Gladieux P."/>
            <person name="Thoren M.H."/>
            <person name="Johannesson H."/>
        </authorList>
    </citation>
    <scope>NUCLEOTIDE SEQUENCE</scope>
    <source>
        <strain evidence="2">CBS 315.58</strain>
    </source>
</reference>
<dbReference type="PANTHER" id="PTHR35605">
    <property type="entry name" value="ECP2 EFFECTOR PROTEIN DOMAIN-CONTAINING PROTEIN-RELATED"/>
    <property type="match status" value="1"/>
</dbReference>
<evidence type="ECO:0000256" key="1">
    <source>
        <dbReference type="SAM" id="SignalP"/>
    </source>
</evidence>
<name>A0AAN7AXG6_9PEZI</name>
<dbReference type="EMBL" id="MU863901">
    <property type="protein sequence ID" value="KAK4202072.1"/>
    <property type="molecule type" value="Genomic_DNA"/>
</dbReference>
<keyword evidence="3" id="KW-1185">Reference proteome</keyword>
<comment type="caution">
    <text evidence="2">The sequence shown here is derived from an EMBL/GenBank/DDBJ whole genome shotgun (WGS) entry which is preliminary data.</text>
</comment>
<gene>
    <name evidence="2" type="ORF">QBC40DRAFT_263750</name>
</gene>
<reference evidence="2" key="1">
    <citation type="journal article" date="2023" name="Mol. Phylogenet. Evol.">
        <title>Genome-scale phylogeny and comparative genomics of the fungal order Sordariales.</title>
        <authorList>
            <person name="Hensen N."/>
            <person name="Bonometti L."/>
            <person name="Westerberg I."/>
            <person name="Brannstrom I.O."/>
            <person name="Guillou S."/>
            <person name="Cros-Aarteil S."/>
            <person name="Calhoun S."/>
            <person name="Haridas S."/>
            <person name="Kuo A."/>
            <person name="Mondo S."/>
            <person name="Pangilinan J."/>
            <person name="Riley R."/>
            <person name="LaButti K."/>
            <person name="Andreopoulos B."/>
            <person name="Lipzen A."/>
            <person name="Chen C."/>
            <person name="Yan M."/>
            <person name="Daum C."/>
            <person name="Ng V."/>
            <person name="Clum A."/>
            <person name="Steindorff A."/>
            <person name="Ohm R.A."/>
            <person name="Martin F."/>
            <person name="Silar P."/>
            <person name="Natvig D.O."/>
            <person name="Lalanne C."/>
            <person name="Gautier V."/>
            <person name="Ament-Velasquez S.L."/>
            <person name="Kruys A."/>
            <person name="Hutchinson M.I."/>
            <person name="Powell A.J."/>
            <person name="Barry K."/>
            <person name="Miller A.N."/>
            <person name="Grigoriev I.V."/>
            <person name="Debuchy R."/>
            <person name="Gladieux P."/>
            <person name="Hiltunen Thoren M."/>
            <person name="Johannesson H."/>
        </authorList>
    </citation>
    <scope>NUCLEOTIDE SEQUENCE</scope>
    <source>
        <strain evidence="2">CBS 315.58</strain>
    </source>
</reference>
<proteinExistence type="predicted"/>
<sequence length="143" mass="15642">MLPNFTYLASVLAFSGLAYGVPSPTQVGISADPTPDDFKDYACDSPGAKWAEISNIKKGAEYLYTRSDKARISKGPDHCDRVSCSWNSAIFLCNEDTVAKVLEWKQLGDATELLLVKCGDNGVVKGQVNFNDKWNIVVKNDVC</sequence>